<name>A0ABS8DGV0_9FIRM</name>
<evidence type="ECO:0000313" key="3">
    <source>
        <dbReference type="Proteomes" id="UP001299546"/>
    </source>
</evidence>
<evidence type="ECO:0000256" key="1">
    <source>
        <dbReference type="SAM" id="Phobius"/>
    </source>
</evidence>
<accession>A0ABS8DGV0</accession>
<reference evidence="2 3" key="1">
    <citation type="submission" date="2021-10" db="EMBL/GenBank/DDBJ databases">
        <title>Collection of gut derived symbiotic bacterial strains cultured from healthy donors.</title>
        <authorList>
            <person name="Lin H."/>
            <person name="Littmann E."/>
            <person name="Kohout C."/>
            <person name="Pamer E.G."/>
        </authorList>
    </citation>
    <scope>NUCLEOTIDE SEQUENCE [LARGE SCALE GENOMIC DNA]</scope>
    <source>
        <strain evidence="2 3">DFI.1.165</strain>
    </source>
</reference>
<dbReference type="Pfam" id="PF17369">
    <property type="entry name" value="DUF5391"/>
    <property type="match status" value="1"/>
</dbReference>
<keyword evidence="1" id="KW-0472">Membrane</keyword>
<proteinExistence type="predicted"/>
<dbReference type="EMBL" id="JAJCIS010000005">
    <property type="protein sequence ID" value="MCB7387646.1"/>
    <property type="molecule type" value="Genomic_DNA"/>
</dbReference>
<gene>
    <name evidence="2" type="ORF">LIZ65_10150</name>
</gene>
<feature type="transmembrane region" description="Helical" evidence="1">
    <location>
        <begin position="106"/>
        <end position="128"/>
    </location>
</feature>
<keyword evidence="1" id="KW-1133">Transmembrane helix</keyword>
<dbReference type="RefSeq" id="WP_066737245.1">
    <property type="nucleotide sequence ID" value="NZ_JAJCIQ010000006.1"/>
</dbReference>
<sequence>MDKEKKTMIVWTTTAALLVEAALVITSLTPLARIGNGTRFGSGGMWINLIWCGSCYFLPLIVYCMDVRAMKYVLAVYNAVWLIALPILLVMAVGGQWEYLRRDGRIYPSLLLMAFVCLIGLIVQVIWYPMCLRRQKPR</sequence>
<feature type="transmembrane region" description="Helical" evidence="1">
    <location>
        <begin position="72"/>
        <end position="94"/>
    </location>
</feature>
<comment type="caution">
    <text evidence="2">The sequence shown here is derived from an EMBL/GenBank/DDBJ whole genome shotgun (WGS) entry which is preliminary data.</text>
</comment>
<dbReference type="InterPro" id="IPR020204">
    <property type="entry name" value="Uncharacterised_YxaJ"/>
</dbReference>
<evidence type="ECO:0000313" key="2">
    <source>
        <dbReference type="EMBL" id="MCB7387646.1"/>
    </source>
</evidence>
<keyword evidence="3" id="KW-1185">Reference proteome</keyword>
<keyword evidence="1" id="KW-0812">Transmembrane</keyword>
<feature type="transmembrane region" description="Helical" evidence="1">
    <location>
        <begin position="45"/>
        <end position="65"/>
    </location>
</feature>
<protein>
    <submittedName>
        <fullName evidence="2">DUF5391 domain-containing protein</fullName>
    </submittedName>
</protein>
<dbReference type="Proteomes" id="UP001299546">
    <property type="component" value="Unassembled WGS sequence"/>
</dbReference>
<organism evidence="2 3">
    <name type="scientific">Bariatricus massiliensis</name>
    <dbReference type="NCBI Taxonomy" id="1745713"/>
    <lineage>
        <taxon>Bacteria</taxon>
        <taxon>Bacillati</taxon>
        <taxon>Bacillota</taxon>
        <taxon>Clostridia</taxon>
        <taxon>Lachnospirales</taxon>
        <taxon>Lachnospiraceae</taxon>
        <taxon>Bariatricus</taxon>
    </lineage>
</organism>